<dbReference type="AlphaFoldDB" id="A0A5C6CFU6"/>
<dbReference type="EMBL" id="SJPT01000005">
    <property type="protein sequence ID" value="TWU22251.1"/>
    <property type="molecule type" value="Genomic_DNA"/>
</dbReference>
<sequence>MCSALLDALRAEGPQRFTEFPEPRWARLGWAGLGWAGLDKLPAPYPKSKNGP</sequence>
<reference evidence="1 2" key="1">
    <citation type="submission" date="2019-02" db="EMBL/GenBank/DDBJ databases">
        <title>Deep-cultivation of Planctomycetes and their phenomic and genomic characterization uncovers novel biology.</title>
        <authorList>
            <person name="Wiegand S."/>
            <person name="Jogler M."/>
            <person name="Boedeker C."/>
            <person name="Pinto D."/>
            <person name="Vollmers J."/>
            <person name="Rivas-Marin E."/>
            <person name="Kohn T."/>
            <person name="Peeters S.H."/>
            <person name="Heuer A."/>
            <person name="Rast P."/>
            <person name="Oberbeckmann S."/>
            <person name="Bunk B."/>
            <person name="Jeske O."/>
            <person name="Meyerdierks A."/>
            <person name="Storesund J.E."/>
            <person name="Kallscheuer N."/>
            <person name="Luecker S."/>
            <person name="Lage O.M."/>
            <person name="Pohl T."/>
            <person name="Merkel B.J."/>
            <person name="Hornburger P."/>
            <person name="Mueller R.-W."/>
            <person name="Bruemmer F."/>
            <person name="Labrenz M."/>
            <person name="Spormann A.M."/>
            <person name="Op Den Camp H."/>
            <person name="Overmann J."/>
            <person name="Amann R."/>
            <person name="Jetten M.S.M."/>
            <person name="Mascher T."/>
            <person name="Medema M.H."/>
            <person name="Devos D.P."/>
            <person name="Kaster A.-K."/>
            <person name="Ovreas L."/>
            <person name="Rohde M."/>
            <person name="Galperin M.Y."/>
            <person name="Jogler C."/>
        </authorList>
    </citation>
    <scope>NUCLEOTIDE SEQUENCE [LARGE SCALE GENOMIC DNA]</scope>
    <source>
        <strain evidence="1 2">Pla52o</strain>
    </source>
</reference>
<name>A0A5C6CFU6_9BACT</name>
<accession>A0A5C6CFU6</accession>
<protein>
    <submittedName>
        <fullName evidence="1">Uncharacterized protein</fullName>
    </submittedName>
</protein>
<comment type="caution">
    <text evidence="1">The sequence shown here is derived from an EMBL/GenBank/DDBJ whole genome shotgun (WGS) entry which is preliminary data.</text>
</comment>
<gene>
    <name evidence="1" type="ORF">Pla52o_33070</name>
</gene>
<keyword evidence="2" id="KW-1185">Reference proteome</keyword>
<dbReference type="Proteomes" id="UP000316304">
    <property type="component" value="Unassembled WGS sequence"/>
</dbReference>
<evidence type="ECO:0000313" key="1">
    <source>
        <dbReference type="EMBL" id="TWU22251.1"/>
    </source>
</evidence>
<proteinExistence type="predicted"/>
<organism evidence="1 2">
    <name type="scientific">Novipirellula galeiformis</name>
    <dbReference type="NCBI Taxonomy" id="2528004"/>
    <lineage>
        <taxon>Bacteria</taxon>
        <taxon>Pseudomonadati</taxon>
        <taxon>Planctomycetota</taxon>
        <taxon>Planctomycetia</taxon>
        <taxon>Pirellulales</taxon>
        <taxon>Pirellulaceae</taxon>
        <taxon>Novipirellula</taxon>
    </lineage>
</organism>
<evidence type="ECO:0000313" key="2">
    <source>
        <dbReference type="Proteomes" id="UP000316304"/>
    </source>
</evidence>